<sequence length="246" mass="27234">MLTSNEKDTMRRVVPINKVTRSGSSRRGDRQAENTETRRALRDQSTPARGRSEKTTRTPRHSSMPPDESKAQRGLTGSASRWTRESTPRKATIHKPSAKPLRNLPKAEEKMCRSTLRALAQTQALNANSENSSPNTTNKSTSDVPSFARNTVSFSSRTKKEQSTPSRSPSVLAKQAKASKPSSSEERPISAGLRRVQSVKAASRSSYRSETPPPPTSREDQRKTSSFSEKSIPNKDLATSRKPSWK</sequence>
<protein>
    <submittedName>
        <fullName evidence="2">Uncharacterized protein</fullName>
    </submittedName>
</protein>
<reference evidence="3" key="1">
    <citation type="submission" date="2024-04" db="EMBL/GenBank/DDBJ databases">
        <title>Salinicola lusitanus LLJ914,a marine bacterium isolated from the Okinawa Trough.</title>
        <authorList>
            <person name="Li J."/>
        </authorList>
    </citation>
    <scope>NUCLEOTIDE SEQUENCE [LARGE SCALE GENOMIC DNA]</scope>
</reference>
<evidence type="ECO:0000313" key="2">
    <source>
        <dbReference type="EMBL" id="KAK7878155.1"/>
    </source>
</evidence>
<feature type="region of interest" description="Disordered" evidence="1">
    <location>
        <begin position="1"/>
        <end position="246"/>
    </location>
</feature>
<keyword evidence="3" id="KW-1185">Reference proteome</keyword>
<evidence type="ECO:0000313" key="3">
    <source>
        <dbReference type="Proteomes" id="UP001460270"/>
    </source>
</evidence>
<feature type="compositionally biased region" description="Low complexity" evidence="1">
    <location>
        <begin position="126"/>
        <end position="142"/>
    </location>
</feature>
<evidence type="ECO:0000256" key="1">
    <source>
        <dbReference type="SAM" id="MobiDB-lite"/>
    </source>
</evidence>
<feature type="compositionally biased region" description="Basic and acidic residues" evidence="1">
    <location>
        <begin position="1"/>
        <end position="11"/>
    </location>
</feature>
<comment type="caution">
    <text evidence="2">The sequence shown here is derived from an EMBL/GenBank/DDBJ whole genome shotgun (WGS) entry which is preliminary data.</text>
</comment>
<gene>
    <name evidence="2" type="ORF">WMY93_031201</name>
</gene>
<name>A0AAW0MG66_9GOBI</name>
<accession>A0AAW0MG66</accession>
<proteinExistence type="predicted"/>
<feature type="compositionally biased region" description="Basic and acidic residues" evidence="1">
    <location>
        <begin position="26"/>
        <end position="42"/>
    </location>
</feature>
<dbReference type="AlphaFoldDB" id="A0AAW0MG66"/>
<dbReference type="Proteomes" id="UP001460270">
    <property type="component" value="Unassembled WGS sequence"/>
</dbReference>
<dbReference type="EMBL" id="JBBPFD010000599">
    <property type="protein sequence ID" value="KAK7878155.1"/>
    <property type="molecule type" value="Genomic_DNA"/>
</dbReference>
<feature type="compositionally biased region" description="Low complexity" evidence="1">
    <location>
        <begin position="173"/>
        <end position="182"/>
    </location>
</feature>
<organism evidence="2 3">
    <name type="scientific">Mugilogobius chulae</name>
    <name type="common">yellowstripe goby</name>
    <dbReference type="NCBI Taxonomy" id="88201"/>
    <lineage>
        <taxon>Eukaryota</taxon>
        <taxon>Metazoa</taxon>
        <taxon>Chordata</taxon>
        <taxon>Craniata</taxon>
        <taxon>Vertebrata</taxon>
        <taxon>Euteleostomi</taxon>
        <taxon>Actinopterygii</taxon>
        <taxon>Neopterygii</taxon>
        <taxon>Teleostei</taxon>
        <taxon>Neoteleostei</taxon>
        <taxon>Acanthomorphata</taxon>
        <taxon>Gobiaria</taxon>
        <taxon>Gobiiformes</taxon>
        <taxon>Gobioidei</taxon>
        <taxon>Gobiidae</taxon>
        <taxon>Gobionellinae</taxon>
        <taxon>Mugilogobius</taxon>
    </lineage>
</organism>